<comment type="caution">
    <text evidence="12">The sequence shown here is derived from an EMBL/GenBank/DDBJ whole genome shotgun (WGS) entry which is preliminary data.</text>
</comment>
<feature type="transmembrane region" description="Helical" evidence="10">
    <location>
        <begin position="77"/>
        <end position="96"/>
    </location>
</feature>
<feature type="domain" description="TonB C-terminal" evidence="11">
    <location>
        <begin position="338"/>
        <end position="445"/>
    </location>
</feature>
<dbReference type="PANTHER" id="PTHR33446">
    <property type="entry name" value="PROTEIN TONB-RELATED"/>
    <property type="match status" value="1"/>
</dbReference>
<dbReference type="Proteomes" id="UP000664144">
    <property type="component" value="Unassembled WGS sequence"/>
</dbReference>
<dbReference type="Pfam" id="PF05569">
    <property type="entry name" value="Peptidase_M56"/>
    <property type="match status" value="1"/>
</dbReference>
<evidence type="ECO:0000256" key="4">
    <source>
        <dbReference type="ARBA" id="ARBA00022475"/>
    </source>
</evidence>
<dbReference type="Pfam" id="PF03544">
    <property type="entry name" value="TonB_C"/>
    <property type="match status" value="2"/>
</dbReference>
<dbReference type="Gene3D" id="3.30.1150.10">
    <property type="match status" value="2"/>
</dbReference>
<keyword evidence="9 10" id="KW-0472">Membrane</keyword>
<dbReference type="GO" id="GO:0031992">
    <property type="term" value="F:energy transducer activity"/>
    <property type="evidence" value="ECO:0007669"/>
    <property type="project" value="TreeGrafter"/>
</dbReference>
<keyword evidence="3" id="KW-0813">Transport</keyword>
<evidence type="ECO:0000256" key="9">
    <source>
        <dbReference type="ARBA" id="ARBA00023136"/>
    </source>
</evidence>
<dbReference type="InterPro" id="IPR006260">
    <property type="entry name" value="TonB/TolA_C"/>
</dbReference>
<keyword evidence="4" id="KW-1003">Cell membrane</keyword>
<dbReference type="GO" id="GO:0055085">
    <property type="term" value="P:transmembrane transport"/>
    <property type="evidence" value="ECO:0007669"/>
    <property type="project" value="InterPro"/>
</dbReference>
<sequence length="595" mass="66165">MMLLPTTAALLSWMWQSTLCLGVCWLLYQFLRQEPYFHYNRRYLLLTPWLALLLPLLLTAATPWLRDWLPSKSAPVVLAVPAIAVVPAIVVSGPVTEVASAPFSWWTWLPLLYAAGVLAWLMQLGWQLLALWRQVRQLPREKHEDFTLVLTSGQLPISSFGRLIFWDEAAEITPTEANQILAHELIHVQQGHTQERLLLELARAVLWFNPFVHCYSRSLDLTHEYIADAAVLETLPAPAAPTKYAALLARLALQRLRFQLPPMHSFSQSQLLARIAMLHTPRYARRWKQWLLLPVSFGLLVTVACEKRTELAPPITTVDSTYTRAEQIPVYQGGMSRLVKDISFNMHYEYPAIAKMAIQEKVEGQVFVKFTVATDGTVQAVQVQKGIPTNSLQQQAAARGLEQLAVKVVQDLPGRWTPGTQDGTPVAVSYTVPIAFYLAKGTVAAPGYNIMAPDSTAAGGARYAFNDKDVFRNPPRPAPDSHNVYAQVEEMPEYPGGQGQLLAELLRRLRYPAAAKAAKLDGVAFVKFVVAADGSMQNIGLQKGVLAPKGLEAVAKEMDQAAVATLYNLPRSWKPGMQRGKEVAVSYTVPITFQL</sequence>
<gene>
    <name evidence="12" type="ORF">J0X19_10225</name>
</gene>
<evidence type="ECO:0000313" key="12">
    <source>
        <dbReference type="EMBL" id="MBO0358320.1"/>
    </source>
</evidence>
<dbReference type="SUPFAM" id="SSF74653">
    <property type="entry name" value="TolA/TonB C-terminal domain"/>
    <property type="match status" value="2"/>
</dbReference>
<dbReference type="RefSeq" id="WP_206984257.1">
    <property type="nucleotide sequence ID" value="NZ_JAFLQZ010000005.1"/>
</dbReference>
<evidence type="ECO:0000256" key="3">
    <source>
        <dbReference type="ARBA" id="ARBA00022448"/>
    </source>
</evidence>
<dbReference type="InterPro" id="IPR008756">
    <property type="entry name" value="Peptidase_M56"/>
</dbReference>
<dbReference type="PANTHER" id="PTHR33446:SF2">
    <property type="entry name" value="PROTEIN TONB"/>
    <property type="match status" value="1"/>
</dbReference>
<dbReference type="InterPro" id="IPR037682">
    <property type="entry name" value="TonB_C"/>
</dbReference>
<feature type="transmembrane region" description="Helical" evidence="10">
    <location>
        <begin position="46"/>
        <end position="65"/>
    </location>
</feature>
<evidence type="ECO:0000313" key="13">
    <source>
        <dbReference type="Proteomes" id="UP000664144"/>
    </source>
</evidence>
<keyword evidence="8 10" id="KW-1133">Transmembrane helix</keyword>
<evidence type="ECO:0000256" key="10">
    <source>
        <dbReference type="SAM" id="Phobius"/>
    </source>
</evidence>
<keyword evidence="6 10" id="KW-0812">Transmembrane</keyword>
<feature type="domain" description="TonB C-terminal" evidence="11">
    <location>
        <begin position="496"/>
        <end position="595"/>
    </location>
</feature>
<evidence type="ECO:0000256" key="5">
    <source>
        <dbReference type="ARBA" id="ARBA00022519"/>
    </source>
</evidence>
<keyword evidence="5" id="KW-0997">Cell inner membrane</keyword>
<evidence type="ECO:0000256" key="8">
    <source>
        <dbReference type="ARBA" id="ARBA00022989"/>
    </source>
</evidence>
<comment type="subcellular location">
    <subcellularLocation>
        <location evidence="1">Cell inner membrane</location>
        <topology evidence="1">Single-pass membrane protein</topology>
        <orientation evidence="1">Periplasmic side</orientation>
    </subcellularLocation>
</comment>
<reference evidence="12" key="1">
    <citation type="submission" date="2021-03" db="EMBL/GenBank/DDBJ databases">
        <authorList>
            <person name="Kim M.K."/>
        </authorList>
    </citation>
    <scope>NUCLEOTIDE SEQUENCE</scope>
    <source>
        <strain evidence="12">BT186</strain>
    </source>
</reference>
<dbReference type="InterPro" id="IPR051045">
    <property type="entry name" value="TonB-dependent_transducer"/>
</dbReference>
<keyword evidence="7" id="KW-0653">Protein transport</keyword>
<dbReference type="AlphaFoldDB" id="A0A939EVL1"/>
<dbReference type="NCBIfam" id="TIGR01352">
    <property type="entry name" value="tonB_Cterm"/>
    <property type="match status" value="1"/>
</dbReference>
<evidence type="ECO:0000256" key="2">
    <source>
        <dbReference type="ARBA" id="ARBA00006555"/>
    </source>
</evidence>
<evidence type="ECO:0000256" key="6">
    <source>
        <dbReference type="ARBA" id="ARBA00022692"/>
    </source>
</evidence>
<accession>A0A939EVL1</accession>
<protein>
    <submittedName>
        <fullName evidence="12">TonB family protein</fullName>
    </submittedName>
</protein>
<evidence type="ECO:0000259" key="11">
    <source>
        <dbReference type="PROSITE" id="PS52015"/>
    </source>
</evidence>
<dbReference type="PROSITE" id="PS52015">
    <property type="entry name" value="TONB_CTD"/>
    <property type="match status" value="2"/>
</dbReference>
<feature type="transmembrane region" description="Helical" evidence="10">
    <location>
        <begin position="108"/>
        <end position="132"/>
    </location>
</feature>
<dbReference type="GO" id="GO:0015031">
    <property type="term" value="P:protein transport"/>
    <property type="evidence" value="ECO:0007669"/>
    <property type="project" value="UniProtKB-KW"/>
</dbReference>
<organism evidence="12 13">
    <name type="scientific">Hymenobacter telluris</name>
    <dbReference type="NCBI Taxonomy" id="2816474"/>
    <lineage>
        <taxon>Bacteria</taxon>
        <taxon>Pseudomonadati</taxon>
        <taxon>Bacteroidota</taxon>
        <taxon>Cytophagia</taxon>
        <taxon>Cytophagales</taxon>
        <taxon>Hymenobacteraceae</taxon>
        <taxon>Hymenobacter</taxon>
    </lineage>
</organism>
<comment type="similarity">
    <text evidence="2">Belongs to the TonB family.</text>
</comment>
<dbReference type="GO" id="GO:0098797">
    <property type="term" value="C:plasma membrane protein complex"/>
    <property type="evidence" value="ECO:0007669"/>
    <property type="project" value="TreeGrafter"/>
</dbReference>
<evidence type="ECO:0000256" key="1">
    <source>
        <dbReference type="ARBA" id="ARBA00004383"/>
    </source>
</evidence>
<evidence type="ECO:0000256" key="7">
    <source>
        <dbReference type="ARBA" id="ARBA00022927"/>
    </source>
</evidence>
<dbReference type="EMBL" id="JAFLQZ010000005">
    <property type="protein sequence ID" value="MBO0358320.1"/>
    <property type="molecule type" value="Genomic_DNA"/>
</dbReference>
<name>A0A939EVL1_9BACT</name>
<proteinExistence type="inferred from homology"/>
<keyword evidence="13" id="KW-1185">Reference proteome</keyword>